<accession>A0AAY4DF65</accession>
<name>A0AAY4DF65_9TELE</name>
<dbReference type="Proteomes" id="UP000694580">
    <property type="component" value="Chromosome 11"/>
</dbReference>
<reference evidence="5" key="2">
    <citation type="submission" date="2025-08" db="UniProtKB">
        <authorList>
            <consortium name="Ensembl"/>
        </authorList>
    </citation>
    <scope>IDENTIFICATION</scope>
</reference>
<evidence type="ECO:0000259" key="2">
    <source>
        <dbReference type="Pfam" id="PF15025"/>
    </source>
</evidence>
<keyword evidence="6" id="KW-1185">Reference proteome</keyword>
<protein>
    <recommendedName>
        <fullName evidence="7">DUF4524 domain-containing protein</fullName>
    </recommendedName>
</protein>
<evidence type="ECO:0000256" key="1">
    <source>
        <dbReference type="SAM" id="MobiDB-lite"/>
    </source>
</evidence>
<dbReference type="Pfam" id="PF22834">
    <property type="entry name" value="Polo_box_4"/>
    <property type="match status" value="1"/>
</dbReference>
<reference evidence="5" key="3">
    <citation type="submission" date="2025-09" db="UniProtKB">
        <authorList>
            <consortium name="Ensembl"/>
        </authorList>
    </citation>
    <scope>IDENTIFICATION</scope>
</reference>
<feature type="compositionally biased region" description="Polar residues" evidence="1">
    <location>
        <begin position="150"/>
        <end position="177"/>
    </location>
</feature>
<dbReference type="Ensembl" id="ENSDCDT00010052944.1">
    <property type="protein sequence ID" value="ENSDCDP00010042896.1"/>
    <property type="gene ID" value="ENSDCDG00010026891.1"/>
</dbReference>
<dbReference type="InterPro" id="IPR027830">
    <property type="entry name" value="C5orf34-like_N"/>
</dbReference>
<sequence>MARVALAVMYQDESVDAHGADGSRLRLAPCGSEFVAEKRGRDPQRVRQRTRFATSEYKALLLLVLEFRNRYATRPYLPEELIPAEKKKVVSEMEWPGEDPGYIEVTQDGEMVLRSKDGGGKLILSSSGEDFTMEYDCRVSQSEMPKALENMSSESQASDKNGSHTVTGPSVRPSSQRMGAARAFTSVVQHHSCLSYPDSWQRPLSAAAHHRMSLRSGTTSSRPSLIQSGHNPHPPLPLPLRCSSPHLHRWNASSRLLDHEEPFEAMETDLVKVVCCHGIIYRIIEGTIPIVEVCPGDGSLMRSKGVLVNYFTHYQGGSVPGEVGLIYVLL</sequence>
<evidence type="ECO:0000259" key="4">
    <source>
        <dbReference type="Pfam" id="PF22834"/>
    </source>
</evidence>
<dbReference type="Pfam" id="PF22833">
    <property type="entry name" value="C5orf34_2nd"/>
    <property type="match status" value="1"/>
</dbReference>
<evidence type="ECO:0000259" key="3">
    <source>
        <dbReference type="Pfam" id="PF22833"/>
    </source>
</evidence>
<reference evidence="5 6" key="1">
    <citation type="submission" date="2020-06" db="EMBL/GenBank/DDBJ databases">
        <authorList>
            <consortium name="Wellcome Sanger Institute Data Sharing"/>
        </authorList>
    </citation>
    <scope>NUCLEOTIDE SEQUENCE [LARGE SCALE GENOMIC DNA]</scope>
</reference>
<dbReference type="PANTHER" id="PTHR34531:SF1">
    <property type="entry name" value="CHROMOSOME 5 OPEN READING FRAME 34"/>
    <property type="match status" value="1"/>
</dbReference>
<feature type="domain" description="C5orf34-like N-terminal" evidence="2">
    <location>
        <begin position="8"/>
        <end position="69"/>
    </location>
</feature>
<proteinExistence type="predicted"/>
<evidence type="ECO:0000313" key="6">
    <source>
        <dbReference type="Proteomes" id="UP000694580"/>
    </source>
</evidence>
<feature type="domain" description="C5orf34-like second" evidence="3">
    <location>
        <begin position="108"/>
        <end position="207"/>
    </location>
</feature>
<feature type="domain" description="C5orf34-like" evidence="4">
    <location>
        <begin position="271"/>
        <end position="315"/>
    </location>
</feature>
<evidence type="ECO:0008006" key="7">
    <source>
        <dbReference type="Google" id="ProtNLM"/>
    </source>
</evidence>
<feature type="region of interest" description="Disordered" evidence="1">
    <location>
        <begin position="207"/>
        <end position="235"/>
    </location>
</feature>
<organism evidence="5 6">
    <name type="scientific">Denticeps clupeoides</name>
    <name type="common">denticle herring</name>
    <dbReference type="NCBI Taxonomy" id="299321"/>
    <lineage>
        <taxon>Eukaryota</taxon>
        <taxon>Metazoa</taxon>
        <taxon>Chordata</taxon>
        <taxon>Craniata</taxon>
        <taxon>Vertebrata</taxon>
        <taxon>Euteleostomi</taxon>
        <taxon>Actinopterygii</taxon>
        <taxon>Neopterygii</taxon>
        <taxon>Teleostei</taxon>
        <taxon>Clupei</taxon>
        <taxon>Clupeiformes</taxon>
        <taxon>Denticipitoidei</taxon>
        <taxon>Denticipitidae</taxon>
        <taxon>Denticeps</taxon>
    </lineage>
</organism>
<feature type="compositionally biased region" description="Polar residues" evidence="1">
    <location>
        <begin position="215"/>
        <end position="229"/>
    </location>
</feature>
<dbReference type="InterPro" id="IPR053899">
    <property type="entry name" value="C5orf34-like_2nd"/>
</dbReference>
<feature type="region of interest" description="Disordered" evidence="1">
    <location>
        <begin position="144"/>
        <end position="179"/>
    </location>
</feature>
<dbReference type="Pfam" id="PF15025">
    <property type="entry name" value="C5orf34-like_N"/>
    <property type="match status" value="1"/>
</dbReference>
<dbReference type="AlphaFoldDB" id="A0AAY4DF65"/>
<evidence type="ECO:0000313" key="5">
    <source>
        <dbReference type="Ensembl" id="ENSDCDP00010042896.1"/>
    </source>
</evidence>
<dbReference type="InterPro" id="IPR053900">
    <property type="entry name" value="C5orf34-like_dom"/>
</dbReference>
<dbReference type="InterPro" id="IPR053901">
    <property type="entry name" value="C5orf34-like"/>
</dbReference>
<dbReference type="GeneTree" id="ENSGT00940000175038"/>
<dbReference type="PANTHER" id="PTHR34531">
    <property type="entry name" value="ZGC:153352"/>
    <property type="match status" value="1"/>
</dbReference>